<dbReference type="RefSeq" id="WP_075361049.1">
    <property type="nucleotide sequence ID" value="NZ_MPDM01000002.1"/>
</dbReference>
<evidence type="ECO:0000313" key="2">
    <source>
        <dbReference type="EMBL" id="OKL50224.1"/>
    </source>
</evidence>
<feature type="transmembrane region" description="Helical" evidence="1">
    <location>
        <begin position="187"/>
        <end position="208"/>
    </location>
</feature>
<feature type="transmembrane region" description="Helical" evidence="1">
    <location>
        <begin position="35"/>
        <end position="55"/>
    </location>
</feature>
<feature type="transmembrane region" description="Helical" evidence="1">
    <location>
        <begin position="238"/>
        <end position="259"/>
    </location>
</feature>
<dbReference type="AlphaFoldDB" id="A0A1Q5PRL3"/>
<feature type="transmembrane region" description="Helical" evidence="1">
    <location>
        <begin position="215"/>
        <end position="232"/>
    </location>
</feature>
<feature type="transmembrane region" description="Helical" evidence="1">
    <location>
        <begin position="321"/>
        <end position="340"/>
    </location>
</feature>
<feature type="transmembrane region" description="Helical" evidence="1">
    <location>
        <begin position="67"/>
        <end position="87"/>
    </location>
</feature>
<feature type="transmembrane region" description="Helical" evidence="1">
    <location>
        <begin position="447"/>
        <end position="475"/>
    </location>
</feature>
<protein>
    <recommendedName>
        <fullName evidence="4">Glycosyltransferase RgtA/B/C/D-like domain-containing protein</fullName>
    </recommendedName>
</protein>
<organism evidence="2 3">
    <name type="scientific">Boudabousia marimammalium</name>
    <dbReference type="NCBI Taxonomy" id="156892"/>
    <lineage>
        <taxon>Bacteria</taxon>
        <taxon>Bacillati</taxon>
        <taxon>Actinomycetota</taxon>
        <taxon>Actinomycetes</taxon>
        <taxon>Actinomycetales</taxon>
        <taxon>Actinomycetaceae</taxon>
        <taxon>Boudabousia</taxon>
    </lineage>
</organism>
<sequence>MSITFIGLILGAGIWLVLLGYPISRLAFWRNPRIIALCISPFISVSVLGILAIAFDKLGIPWARGNLLLFTLAWVLGFSLILGIATVRKGWRKPVFEWRSVAALILVIIVASIVIMRAIGKPDAFGQSFDSVWHLNLVEWFMHNHTAASTNITMLTATPVFYPAAWHDVISAIALISGVDAVVATNVFTVIVVAVMWPASVYVALTILGHSDIRLTILGVLSSFIFGQFPLLLLYHGILYPTLLSYTYLPLMLGLFIYITRSEYKWNRLVVLLLGAVLVPGIMLSHPSTGVYLFLICLPFIAEYLYKVLRKRISRISKVPALIVAVLLTSGLFLAVNWLTMQNHVVRGLRTRPVDWAAHLADEPIRALVGLFGGTTGFPWPAMNWRYGFLLQLLLLVGIWNLIKSRSWPLVVSFVFAQIMLLAATMIEGPWRSYIYGFWYGDAVRIATITITLNVLVFAYGLQQLAIWVQAFLGLEKIEKHYQHTYLGFLSNNRDRVLALVAVFVIVPALLSPHVSLTLKQIHNNYDYAYDSFGRLLDEDEYKLIERVPETIPEGYRVLGNPWNGSALVQALARRQAVFPHLQITQDPDAIYLAKNLINAKTDPKVCEIVHKYHAPYVLDFGSEYLWGDPATRILAKYDGLRFLDYYDVATIVDREGPKKLLKVTACGEVTPEPMPAP</sequence>
<feature type="transmembrane region" description="Helical" evidence="1">
    <location>
        <begin position="496"/>
        <end position="515"/>
    </location>
</feature>
<feature type="transmembrane region" description="Helical" evidence="1">
    <location>
        <begin position="99"/>
        <end position="119"/>
    </location>
</feature>
<feature type="transmembrane region" description="Helical" evidence="1">
    <location>
        <begin position="6"/>
        <end position="23"/>
    </location>
</feature>
<keyword evidence="3" id="KW-1185">Reference proteome</keyword>
<keyword evidence="1" id="KW-0472">Membrane</keyword>
<gene>
    <name evidence="2" type="ORF">BM477_02185</name>
</gene>
<name>A0A1Q5PRL3_9ACTO</name>
<evidence type="ECO:0000313" key="3">
    <source>
        <dbReference type="Proteomes" id="UP000186465"/>
    </source>
</evidence>
<proteinExistence type="predicted"/>
<dbReference type="Pfam" id="PF20176">
    <property type="entry name" value="DUF6541"/>
    <property type="match status" value="1"/>
</dbReference>
<dbReference type="STRING" id="156892.BM477_02185"/>
<evidence type="ECO:0008006" key="4">
    <source>
        <dbReference type="Google" id="ProtNLM"/>
    </source>
</evidence>
<accession>A0A1Q5PRL3</accession>
<dbReference type="OrthoDB" id="3169698at2"/>
<evidence type="ECO:0000256" key="1">
    <source>
        <dbReference type="SAM" id="Phobius"/>
    </source>
</evidence>
<keyword evidence="1" id="KW-0812">Transmembrane</keyword>
<comment type="caution">
    <text evidence="2">The sequence shown here is derived from an EMBL/GenBank/DDBJ whole genome shotgun (WGS) entry which is preliminary data.</text>
</comment>
<feature type="transmembrane region" description="Helical" evidence="1">
    <location>
        <begin position="266"/>
        <end position="284"/>
    </location>
</feature>
<keyword evidence="1" id="KW-1133">Transmembrane helix</keyword>
<reference evidence="3" key="1">
    <citation type="submission" date="2016-11" db="EMBL/GenBank/DDBJ databases">
        <title>Actinomyces gypaetusis sp. nov. isolated from Gypaetus barbatus in Qinghai Tibet Plateau China.</title>
        <authorList>
            <person name="Meng X."/>
        </authorList>
    </citation>
    <scope>NUCLEOTIDE SEQUENCE [LARGE SCALE GENOMIC DNA]</scope>
    <source>
        <strain evidence="3">DSM 15383</strain>
    </source>
</reference>
<dbReference type="Proteomes" id="UP000186465">
    <property type="component" value="Unassembled WGS sequence"/>
</dbReference>
<dbReference type="EMBL" id="MPDM01000002">
    <property type="protein sequence ID" value="OKL50224.1"/>
    <property type="molecule type" value="Genomic_DNA"/>
</dbReference>
<feature type="transmembrane region" description="Helical" evidence="1">
    <location>
        <begin position="410"/>
        <end position="427"/>
    </location>
</feature>
<dbReference type="InterPro" id="IPR046671">
    <property type="entry name" value="DUF6541"/>
</dbReference>
<feature type="transmembrane region" description="Helical" evidence="1">
    <location>
        <begin position="385"/>
        <end position="403"/>
    </location>
</feature>
<feature type="transmembrane region" description="Helical" evidence="1">
    <location>
        <begin position="290"/>
        <end position="309"/>
    </location>
</feature>